<sequence>MTLGQVFDPRNNALNAWRLALATSVILGHSFTLTGHHLPSGMVGHLLGAGGVDGFFAVSGFLITASWLRHPHVRDYLAARALRILPGFYVCLVVTAFVIAPIGVQIQGGSAMKLVLSSAPFEYVLMNSAVATLKVDVGGTPSGIPYPGTWNSSLWTLMFELGCYFAVAAIGVAGLANRRWVSPTIVAIAVLSEASLARFDFGIEEPMVSNFAAASARFAVMFAAGALLYQWRAKIPARWSLVWVCVVVVALGGTLLPYYRQLGGIPLAYAIVASGALLQNHRLRLRTDLSYGVYIYAFPIQQLLMISWVGVPNPIVHASVATIATLPLAALSWFLVEKPAMSLKSRLLTKWAAEEQAADMLDLMLDEPTDKLPDPAQSPDPPPTAAPSAPQRPQ</sequence>
<evidence type="ECO:0000259" key="3">
    <source>
        <dbReference type="Pfam" id="PF01757"/>
    </source>
</evidence>
<feature type="transmembrane region" description="Helical" evidence="2">
    <location>
        <begin position="46"/>
        <end position="68"/>
    </location>
</feature>
<keyword evidence="2" id="KW-0812">Transmembrane</keyword>
<feature type="compositionally biased region" description="Pro residues" evidence="1">
    <location>
        <begin position="376"/>
        <end position="394"/>
    </location>
</feature>
<accession>A0A1Q4HMR4</accession>
<dbReference type="PANTHER" id="PTHR23028:SF53">
    <property type="entry name" value="ACYL_TRANSF_3 DOMAIN-CONTAINING PROTEIN"/>
    <property type="match status" value="1"/>
</dbReference>
<evidence type="ECO:0000256" key="1">
    <source>
        <dbReference type="SAM" id="MobiDB-lite"/>
    </source>
</evidence>
<organism evidence="4 5">
    <name type="scientific">Mycobacterium paraffinicum</name>
    <dbReference type="NCBI Taxonomy" id="53378"/>
    <lineage>
        <taxon>Bacteria</taxon>
        <taxon>Bacillati</taxon>
        <taxon>Actinomycetota</taxon>
        <taxon>Actinomycetes</taxon>
        <taxon>Mycobacteriales</taxon>
        <taxon>Mycobacteriaceae</taxon>
        <taxon>Mycobacterium</taxon>
    </lineage>
</organism>
<evidence type="ECO:0000313" key="5">
    <source>
        <dbReference type="Proteomes" id="UP000186438"/>
    </source>
</evidence>
<keyword evidence="5" id="KW-1185">Reference proteome</keyword>
<evidence type="ECO:0000256" key="2">
    <source>
        <dbReference type="SAM" id="Phobius"/>
    </source>
</evidence>
<feature type="transmembrane region" description="Helical" evidence="2">
    <location>
        <begin position="241"/>
        <end position="259"/>
    </location>
</feature>
<dbReference type="InterPro" id="IPR050879">
    <property type="entry name" value="Acyltransferase_3"/>
</dbReference>
<feature type="transmembrane region" description="Helical" evidence="2">
    <location>
        <begin position="315"/>
        <end position="336"/>
    </location>
</feature>
<feature type="transmembrane region" description="Helical" evidence="2">
    <location>
        <begin position="293"/>
        <end position="309"/>
    </location>
</feature>
<feature type="transmembrane region" description="Helical" evidence="2">
    <location>
        <begin position="80"/>
        <end position="102"/>
    </location>
</feature>
<keyword evidence="2" id="KW-0472">Membrane</keyword>
<proteinExistence type="predicted"/>
<dbReference type="GO" id="GO:0016020">
    <property type="term" value="C:membrane"/>
    <property type="evidence" value="ECO:0007669"/>
    <property type="project" value="TreeGrafter"/>
</dbReference>
<dbReference type="STRING" id="53378.BRW65_24790"/>
<keyword evidence="2" id="KW-1133">Transmembrane helix</keyword>
<feature type="transmembrane region" description="Helical" evidence="2">
    <location>
        <begin position="265"/>
        <end position="281"/>
    </location>
</feature>
<feature type="transmembrane region" description="Helical" evidence="2">
    <location>
        <begin position="153"/>
        <end position="173"/>
    </location>
</feature>
<keyword evidence="4" id="KW-0012">Acyltransferase</keyword>
<reference evidence="4 5" key="1">
    <citation type="submission" date="2016-11" db="EMBL/GenBank/DDBJ databases">
        <title>Genome sequences of unsequenced Mycobacteria.</title>
        <authorList>
            <person name="Greninger A.L."/>
            <person name="Fang F."/>
            <person name="Jerome K.R."/>
        </authorList>
    </citation>
    <scope>NUCLEOTIDE SEQUENCE [LARGE SCALE GENOMIC DNA]</scope>
    <source>
        <strain evidence="4 5">M11</strain>
    </source>
</reference>
<dbReference type="Proteomes" id="UP000186438">
    <property type="component" value="Unassembled WGS sequence"/>
</dbReference>
<dbReference type="RefSeq" id="WP_073879303.1">
    <property type="nucleotide sequence ID" value="NZ_MPNT01000033.1"/>
</dbReference>
<feature type="region of interest" description="Disordered" evidence="1">
    <location>
        <begin position="363"/>
        <end position="394"/>
    </location>
</feature>
<keyword evidence="4" id="KW-0808">Transferase</keyword>
<dbReference type="PANTHER" id="PTHR23028">
    <property type="entry name" value="ACETYLTRANSFERASE"/>
    <property type="match status" value="1"/>
</dbReference>
<dbReference type="EMBL" id="MPNT01000033">
    <property type="protein sequence ID" value="OJZ68828.1"/>
    <property type="molecule type" value="Genomic_DNA"/>
</dbReference>
<dbReference type="GO" id="GO:0016747">
    <property type="term" value="F:acyltransferase activity, transferring groups other than amino-acyl groups"/>
    <property type="evidence" value="ECO:0007669"/>
    <property type="project" value="InterPro"/>
</dbReference>
<evidence type="ECO:0000313" key="4">
    <source>
        <dbReference type="EMBL" id="OJZ68828.1"/>
    </source>
</evidence>
<feature type="domain" description="Acyltransferase 3" evidence="3">
    <location>
        <begin position="12"/>
        <end position="331"/>
    </location>
</feature>
<comment type="caution">
    <text evidence="4">The sequence shown here is derived from an EMBL/GenBank/DDBJ whole genome shotgun (WGS) entry which is preliminary data.</text>
</comment>
<name>A0A1Q4HMR4_9MYCO</name>
<dbReference type="Pfam" id="PF01757">
    <property type="entry name" value="Acyl_transf_3"/>
    <property type="match status" value="1"/>
</dbReference>
<dbReference type="OrthoDB" id="9796461at2"/>
<dbReference type="GO" id="GO:0009103">
    <property type="term" value="P:lipopolysaccharide biosynthetic process"/>
    <property type="evidence" value="ECO:0007669"/>
    <property type="project" value="TreeGrafter"/>
</dbReference>
<dbReference type="AlphaFoldDB" id="A0A1Q4HMR4"/>
<gene>
    <name evidence="4" type="ORF">BRW65_24790</name>
</gene>
<protein>
    <submittedName>
        <fullName evidence="4">Acyltransferase</fullName>
    </submittedName>
</protein>
<dbReference type="InterPro" id="IPR002656">
    <property type="entry name" value="Acyl_transf_3_dom"/>
</dbReference>